<feature type="domain" description="C2H2-type" evidence="4">
    <location>
        <begin position="546"/>
        <end position="569"/>
    </location>
</feature>
<dbReference type="PANTHER" id="PTHR23234:SF10">
    <property type="entry name" value="RIKEN CDNA 6720489N17 GENE-RELATED"/>
    <property type="match status" value="1"/>
</dbReference>
<dbReference type="Proteomes" id="UP000655588">
    <property type="component" value="Unassembled WGS sequence"/>
</dbReference>
<protein>
    <recommendedName>
        <fullName evidence="4">C2H2-type domain-containing protein</fullName>
    </recommendedName>
</protein>
<feature type="domain" description="C2H2-type" evidence="4">
    <location>
        <begin position="247"/>
        <end position="274"/>
    </location>
</feature>
<dbReference type="InterPro" id="IPR036236">
    <property type="entry name" value="Znf_C2H2_sf"/>
</dbReference>
<dbReference type="AlphaFoldDB" id="A0A833S964"/>
<dbReference type="PROSITE" id="PS00028">
    <property type="entry name" value="ZINC_FINGER_C2H2_1"/>
    <property type="match status" value="4"/>
</dbReference>
<feature type="domain" description="C2H2-type" evidence="4">
    <location>
        <begin position="201"/>
        <end position="229"/>
    </location>
</feature>
<feature type="domain" description="C2H2-type" evidence="4">
    <location>
        <begin position="355"/>
        <end position="378"/>
    </location>
</feature>
<evidence type="ECO:0000256" key="1">
    <source>
        <dbReference type="ARBA" id="ARBA00022723"/>
    </source>
</evidence>
<dbReference type="EMBL" id="WNWW01000279">
    <property type="protein sequence ID" value="KAF3427040.1"/>
    <property type="molecule type" value="Genomic_DNA"/>
</dbReference>
<feature type="domain" description="C2H2-type" evidence="4">
    <location>
        <begin position="487"/>
        <end position="515"/>
    </location>
</feature>
<evidence type="ECO:0000313" key="5">
    <source>
        <dbReference type="EMBL" id="KAF3427040.1"/>
    </source>
</evidence>
<keyword evidence="3" id="KW-0862">Zinc</keyword>
<feature type="domain" description="C2H2-type" evidence="4">
    <location>
        <begin position="458"/>
        <end position="485"/>
    </location>
</feature>
<keyword evidence="6" id="KW-1185">Reference proteome</keyword>
<name>A0A833S964_9HYME</name>
<feature type="domain" description="C2H2-type" evidence="4">
    <location>
        <begin position="123"/>
        <end position="150"/>
    </location>
</feature>
<dbReference type="PROSITE" id="PS50157">
    <property type="entry name" value="ZINC_FINGER_C2H2_2"/>
    <property type="match status" value="11"/>
</dbReference>
<organism evidence="5 6">
    <name type="scientific">Frieseomelitta varia</name>
    <dbReference type="NCBI Taxonomy" id="561572"/>
    <lineage>
        <taxon>Eukaryota</taxon>
        <taxon>Metazoa</taxon>
        <taxon>Ecdysozoa</taxon>
        <taxon>Arthropoda</taxon>
        <taxon>Hexapoda</taxon>
        <taxon>Insecta</taxon>
        <taxon>Pterygota</taxon>
        <taxon>Neoptera</taxon>
        <taxon>Endopterygota</taxon>
        <taxon>Hymenoptera</taxon>
        <taxon>Apocrita</taxon>
        <taxon>Aculeata</taxon>
        <taxon>Apoidea</taxon>
        <taxon>Anthophila</taxon>
        <taxon>Apidae</taxon>
        <taxon>Frieseomelitta</taxon>
    </lineage>
</organism>
<dbReference type="Pfam" id="PF00096">
    <property type="entry name" value="zf-C2H2"/>
    <property type="match status" value="1"/>
</dbReference>
<dbReference type="SMART" id="SM00355">
    <property type="entry name" value="ZnF_C2H2"/>
    <property type="match status" value="12"/>
</dbReference>
<reference evidence="5" key="1">
    <citation type="submission" date="2019-11" db="EMBL/GenBank/DDBJ databases">
        <title>The nuclear and mitochondrial genomes of Frieseomelitta varia - a highly eusocial stingless bee (Meliponini) with a permanently sterile worker caste.</title>
        <authorList>
            <person name="Freitas F.C.P."/>
            <person name="Lourenco A.P."/>
            <person name="Nunes F.M.F."/>
            <person name="Paschoal A.R."/>
            <person name="Abreu F.C.P."/>
            <person name="Barbin F.O."/>
            <person name="Bataglia L."/>
            <person name="Cardoso-Junior C.A.M."/>
            <person name="Cervoni M.S."/>
            <person name="Silva S.R."/>
            <person name="Dalarmi F."/>
            <person name="Del Lama M.A."/>
            <person name="Depintor T.S."/>
            <person name="Ferreira K.M."/>
            <person name="Goria P.S."/>
            <person name="Jaskot M.C."/>
            <person name="Lago D.C."/>
            <person name="Luna-Lucena D."/>
            <person name="Moda L.M."/>
            <person name="Nascimento L."/>
            <person name="Pedrino M."/>
            <person name="Rabico F.O."/>
            <person name="Sanches F.C."/>
            <person name="Santos D.E."/>
            <person name="Santos C.G."/>
            <person name="Vieira J."/>
            <person name="Lopes T.F."/>
            <person name="Barchuk A.R."/>
            <person name="Hartfelder K."/>
            <person name="Simoes Z.L.P."/>
            <person name="Bitondi M.M.G."/>
            <person name="Pinheiro D.G."/>
        </authorList>
    </citation>
    <scope>NUCLEOTIDE SEQUENCE</scope>
    <source>
        <strain evidence="5">USP_RPSP 00005682</strain>
        <tissue evidence="5">Whole individual</tissue>
    </source>
</reference>
<proteinExistence type="predicted"/>
<keyword evidence="1" id="KW-0479">Metal-binding</keyword>
<evidence type="ECO:0000256" key="2">
    <source>
        <dbReference type="ARBA" id="ARBA00022737"/>
    </source>
</evidence>
<evidence type="ECO:0000256" key="3">
    <source>
        <dbReference type="PROSITE-ProRule" id="PRU00042"/>
    </source>
</evidence>
<evidence type="ECO:0000313" key="6">
    <source>
        <dbReference type="Proteomes" id="UP000655588"/>
    </source>
</evidence>
<feature type="domain" description="C2H2-type" evidence="4">
    <location>
        <begin position="94"/>
        <end position="121"/>
    </location>
</feature>
<keyword evidence="2" id="KW-0677">Repeat</keyword>
<dbReference type="SUPFAM" id="SSF57667">
    <property type="entry name" value="beta-beta-alpha zinc fingers"/>
    <property type="match status" value="6"/>
</dbReference>
<dbReference type="Gene3D" id="3.30.160.60">
    <property type="entry name" value="Classic Zinc Finger"/>
    <property type="match status" value="6"/>
</dbReference>
<feature type="domain" description="C2H2-type" evidence="4">
    <location>
        <begin position="517"/>
        <end position="544"/>
    </location>
</feature>
<gene>
    <name evidence="5" type="ORF">E2986_13554</name>
</gene>
<dbReference type="InterPro" id="IPR013087">
    <property type="entry name" value="Znf_C2H2_type"/>
</dbReference>
<dbReference type="GO" id="GO:0008270">
    <property type="term" value="F:zinc ion binding"/>
    <property type="evidence" value="ECO:0007669"/>
    <property type="project" value="UniProtKB-KW"/>
</dbReference>
<dbReference type="InterPro" id="IPR050758">
    <property type="entry name" value="Znf_C2H2-type"/>
</dbReference>
<dbReference type="PANTHER" id="PTHR23234">
    <property type="entry name" value="ZNF44 PROTEIN"/>
    <property type="match status" value="1"/>
</dbReference>
<sequence length="633" mass="74091">MMDKYHNNVVGQYHCRLKLLSGKPGVDEILSVKTVSEKSVSIDFSGTRLFLLTAKIILRKTISSSNKLTQDYSKPNKRRTAAVGHVGVANCTLHQCSMCGKTYSWKSSYHRHLREECGNQQRVKCKNCGRQYRWRDSLNRHLKYECGVEPKYMCSTCDSKRDHNRVNYDAPFTCYKCGKRYTWTDSLTRHLREGCGKLPRHKCTLCGRKFKRRDYLLRHENNVHKAEKCIVLSAYCGSDYYKRLGRHFCSNCGKEYRWMQSLVRHEREECGKEPQHSCPVCGMKIRHKWMLKKHLINVHHWVISNGKNVYLGPSDGLPIFVFRSSHLCNNCGKTYKWKESLNLHKRMECGIEPRFGCKICGRRFKHKHHLAKHHKSIHNYVDVPVLQASLCGDHSRNCIPVQSVRQNLLDKIFHVYASPPMRKGTEIQLRSLREEVQIQAQTAVASYLKFAQSGKEAWICFRCGKRYQWRASLKNHIRVECGKEPTFKCPICGRKFKHKHRWQSHAKSMHLFSKKMWWCSQCGKRYMWRDSLKKHLRVECGKDPTFECPICGRKFKHKHRWQSHAKLIHYVTITKADGEEHRKSTIQKTAGDSQVHQVWKGLSIGNLATKTPKTRMWGGTEAKLSNLWEKIHS</sequence>
<feature type="domain" description="C2H2-type" evidence="4">
    <location>
        <begin position="172"/>
        <end position="199"/>
    </location>
</feature>
<dbReference type="Pfam" id="PF13913">
    <property type="entry name" value="zf-C2HC_2"/>
    <property type="match status" value="3"/>
</dbReference>
<keyword evidence="3" id="KW-0863">Zinc-finger</keyword>
<comment type="caution">
    <text evidence="5">The sequence shown here is derived from an EMBL/GenBank/DDBJ whole genome shotgun (WGS) entry which is preliminary data.</text>
</comment>
<feature type="domain" description="C2H2-type" evidence="4">
    <location>
        <begin position="326"/>
        <end position="353"/>
    </location>
</feature>
<accession>A0A833S964</accession>
<evidence type="ECO:0000259" key="4">
    <source>
        <dbReference type="PROSITE" id="PS50157"/>
    </source>
</evidence>